<dbReference type="EMBL" id="KZ503003">
    <property type="protein sequence ID" value="PKU69737.1"/>
    <property type="molecule type" value="Genomic_DNA"/>
</dbReference>
<organism evidence="1 2">
    <name type="scientific">Dendrobium catenatum</name>
    <dbReference type="NCBI Taxonomy" id="906689"/>
    <lineage>
        <taxon>Eukaryota</taxon>
        <taxon>Viridiplantae</taxon>
        <taxon>Streptophyta</taxon>
        <taxon>Embryophyta</taxon>
        <taxon>Tracheophyta</taxon>
        <taxon>Spermatophyta</taxon>
        <taxon>Magnoliopsida</taxon>
        <taxon>Liliopsida</taxon>
        <taxon>Asparagales</taxon>
        <taxon>Orchidaceae</taxon>
        <taxon>Epidendroideae</taxon>
        <taxon>Malaxideae</taxon>
        <taxon>Dendrobiinae</taxon>
        <taxon>Dendrobium</taxon>
    </lineage>
</organism>
<sequence length="66" mass="7810">MVNPEIQYDLTYDEDGFVDILQSIFFDVNTRIDHAVEDYIERILDTLVEAIKEQFEGVEWRISTNP</sequence>
<proteinExistence type="predicted"/>
<accession>A0A2I0W256</accession>
<evidence type="ECO:0000313" key="1">
    <source>
        <dbReference type="EMBL" id="PKU69737.1"/>
    </source>
</evidence>
<name>A0A2I0W256_9ASPA</name>
<reference evidence="1 2" key="2">
    <citation type="journal article" date="2017" name="Nature">
        <title>The Apostasia genome and the evolution of orchids.</title>
        <authorList>
            <person name="Zhang G.Q."/>
            <person name="Liu K.W."/>
            <person name="Li Z."/>
            <person name="Lohaus R."/>
            <person name="Hsiao Y.Y."/>
            <person name="Niu S.C."/>
            <person name="Wang J.Y."/>
            <person name="Lin Y.C."/>
            <person name="Xu Q."/>
            <person name="Chen L.J."/>
            <person name="Yoshida K."/>
            <person name="Fujiwara S."/>
            <person name="Wang Z.W."/>
            <person name="Zhang Y.Q."/>
            <person name="Mitsuda N."/>
            <person name="Wang M."/>
            <person name="Liu G.H."/>
            <person name="Pecoraro L."/>
            <person name="Huang H.X."/>
            <person name="Xiao X.J."/>
            <person name="Lin M."/>
            <person name="Wu X.Y."/>
            <person name="Wu W.L."/>
            <person name="Chen Y.Y."/>
            <person name="Chang S.B."/>
            <person name="Sakamoto S."/>
            <person name="Ohme-Takagi M."/>
            <person name="Yagi M."/>
            <person name="Zeng S.J."/>
            <person name="Shen C.Y."/>
            <person name="Yeh C.M."/>
            <person name="Luo Y.B."/>
            <person name="Tsai W.C."/>
            <person name="Van de Peer Y."/>
            <person name="Liu Z.J."/>
        </authorList>
    </citation>
    <scope>NUCLEOTIDE SEQUENCE [LARGE SCALE GENOMIC DNA]</scope>
    <source>
        <tissue evidence="1">The whole plant</tissue>
    </source>
</reference>
<protein>
    <submittedName>
        <fullName evidence="1">Uncharacterized protein</fullName>
    </submittedName>
</protein>
<dbReference type="AlphaFoldDB" id="A0A2I0W256"/>
<dbReference type="Proteomes" id="UP000233837">
    <property type="component" value="Unassembled WGS sequence"/>
</dbReference>
<keyword evidence="2" id="KW-1185">Reference proteome</keyword>
<evidence type="ECO:0000313" key="2">
    <source>
        <dbReference type="Proteomes" id="UP000233837"/>
    </source>
</evidence>
<gene>
    <name evidence="1" type="ORF">MA16_Dca027494</name>
</gene>
<reference evidence="1 2" key="1">
    <citation type="journal article" date="2016" name="Sci. Rep.">
        <title>The Dendrobium catenatum Lindl. genome sequence provides insights into polysaccharide synthase, floral development and adaptive evolution.</title>
        <authorList>
            <person name="Zhang G.Q."/>
            <person name="Xu Q."/>
            <person name="Bian C."/>
            <person name="Tsai W.C."/>
            <person name="Yeh C.M."/>
            <person name="Liu K.W."/>
            <person name="Yoshida K."/>
            <person name="Zhang L.S."/>
            <person name="Chang S.B."/>
            <person name="Chen F."/>
            <person name="Shi Y."/>
            <person name="Su Y.Y."/>
            <person name="Zhang Y.Q."/>
            <person name="Chen L.J."/>
            <person name="Yin Y."/>
            <person name="Lin M."/>
            <person name="Huang H."/>
            <person name="Deng H."/>
            <person name="Wang Z.W."/>
            <person name="Zhu S.L."/>
            <person name="Zhao X."/>
            <person name="Deng C."/>
            <person name="Niu S.C."/>
            <person name="Huang J."/>
            <person name="Wang M."/>
            <person name="Liu G.H."/>
            <person name="Yang H.J."/>
            <person name="Xiao X.J."/>
            <person name="Hsiao Y.Y."/>
            <person name="Wu W.L."/>
            <person name="Chen Y.Y."/>
            <person name="Mitsuda N."/>
            <person name="Ohme-Takagi M."/>
            <person name="Luo Y.B."/>
            <person name="Van de Peer Y."/>
            <person name="Liu Z.J."/>
        </authorList>
    </citation>
    <scope>NUCLEOTIDE SEQUENCE [LARGE SCALE GENOMIC DNA]</scope>
    <source>
        <tissue evidence="1">The whole plant</tissue>
    </source>
</reference>